<dbReference type="InterPro" id="IPR000175">
    <property type="entry name" value="Na/ntran_symport"/>
</dbReference>
<evidence type="ECO:0000313" key="8">
    <source>
        <dbReference type="EMBL" id="NEX21416.1"/>
    </source>
</evidence>
<organism evidence="8 9">
    <name type="scientific">Thiorhodococcus mannitoliphagus</name>
    <dbReference type="NCBI Taxonomy" id="329406"/>
    <lineage>
        <taxon>Bacteria</taxon>
        <taxon>Pseudomonadati</taxon>
        <taxon>Pseudomonadota</taxon>
        <taxon>Gammaproteobacteria</taxon>
        <taxon>Chromatiales</taxon>
        <taxon>Chromatiaceae</taxon>
        <taxon>Thiorhodococcus</taxon>
    </lineage>
</organism>
<reference evidence="8 9" key="2">
    <citation type="submission" date="2020-02" db="EMBL/GenBank/DDBJ databases">
        <title>Genome sequences of Thiorhodococcus mannitoliphagus and Thiorhodococcus minor, purple sulfur photosynthetic bacteria in the gammaproteobacterial family, Chromatiaceae.</title>
        <authorList>
            <person name="Aviles F.A."/>
            <person name="Meyer T.E."/>
            <person name="Kyndt J.A."/>
        </authorList>
    </citation>
    <scope>NUCLEOTIDE SEQUENCE [LARGE SCALE GENOMIC DNA]</scope>
    <source>
        <strain evidence="8 9">DSM 18266</strain>
    </source>
</reference>
<dbReference type="NCBIfam" id="NF037979">
    <property type="entry name" value="Na_transp"/>
    <property type="match status" value="1"/>
</dbReference>
<feature type="transmembrane region" description="Helical" evidence="7">
    <location>
        <begin position="21"/>
        <end position="40"/>
    </location>
</feature>
<evidence type="ECO:0000256" key="4">
    <source>
        <dbReference type="ARBA" id="ARBA00022989"/>
    </source>
</evidence>
<keyword evidence="6" id="KW-0769">Symport</keyword>
<feature type="transmembrane region" description="Helical" evidence="7">
    <location>
        <begin position="186"/>
        <end position="211"/>
    </location>
</feature>
<comment type="subcellular location">
    <subcellularLocation>
        <location evidence="1">Membrane</location>
        <topology evidence="1">Multi-pass membrane protein</topology>
    </subcellularLocation>
</comment>
<feature type="transmembrane region" description="Helical" evidence="7">
    <location>
        <begin position="52"/>
        <end position="76"/>
    </location>
</feature>
<feature type="transmembrane region" description="Helical" evidence="7">
    <location>
        <begin position="283"/>
        <end position="305"/>
    </location>
</feature>
<evidence type="ECO:0000256" key="6">
    <source>
        <dbReference type="RuleBase" id="RU003732"/>
    </source>
</evidence>
<dbReference type="InterPro" id="IPR037272">
    <property type="entry name" value="SNS_sf"/>
</dbReference>
<evidence type="ECO:0000256" key="1">
    <source>
        <dbReference type="ARBA" id="ARBA00004141"/>
    </source>
</evidence>
<feature type="transmembrane region" description="Helical" evidence="7">
    <location>
        <begin position="375"/>
        <end position="394"/>
    </location>
</feature>
<name>A0A6P1DXG5_9GAMM</name>
<gene>
    <name evidence="8" type="ORF">G3480_14015</name>
</gene>
<keyword evidence="5 7" id="KW-0472">Membrane</keyword>
<dbReference type="Pfam" id="PF00209">
    <property type="entry name" value="SNF"/>
    <property type="match status" value="2"/>
</dbReference>
<evidence type="ECO:0000256" key="5">
    <source>
        <dbReference type="ARBA" id="ARBA00023136"/>
    </source>
</evidence>
<comment type="similarity">
    <text evidence="6">Belongs to the sodium:neurotransmitter symporter (SNF) (TC 2.A.22) family.</text>
</comment>
<feature type="transmembrane region" description="Helical" evidence="7">
    <location>
        <begin position="251"/>
        <end position="271"/>
    </location>
</feature>
<dbReference type="PANTHER" id="PTHR42948:SF1">
    <property type="entry name" value="TRANSPORTER"/>
    <property type="match status" value="1"/>
</dbReference>
<dbReference type="GO" id="GO:0015293">
    <property type="term" value="F:symporter activity"/>
    <property type="evidence" value="ECO:0007669"/>
    <property type="project" value="UniProtKB-KW"/>
</dbReference>
<evidence type="ECO:0000313" key="9">
    <source>
        <dbReference type="Proteomes" id="UP000471640"/>
    </source>
</evidence>
<feature type="transmembrane region" description="Helical" evidence="7">
    <location>
        <begin position="338"/>
        <end position="363"/>
    </location>
</feature>
<dbReference type="PRINTS" id="PR00176">
    <property type="entry name" value="NANEUSMPORT"/>
</dbReference>
<comment type="caution">
    <text evidence="8">The sequence shown here is derived from an EMBL/GenBank/DDBJ whole genome shotgun (WGS) entry which is preliminary data.</text>
</comment>
<keyword evidence="4 7" id="KW-1133">Transmembrane helix</keyword>
<feature type="transmembrane region" description="Helical" evidence="7">
    <location>
        <begin position="160"/>
        <end position="179"/>
    </location>
</feature>
<dbReference type="CDD" id="cd10336">
    <property type="entry name" value="SLC6sbd_Tyt1-Like"/>
    <property type="match status" value="1"/>
</dbReference>
<reference evidence="9" key="1">
    <citation type="journal article" date="2020" name="Microbiol. Resour. Announc.">
        <title>Draft Genome Sequences of Thiorhodococcus mannitoliphagus and Thiorhodococcus minor, Purple Sulfur Photosynthetic Bacteria in the Gammaproteobacterial Family Chromatiaceae.</title>
        <authorList>
            <person name="Aviles F.A."/>
            <person name="Meyer T.E."/>
            <person name="Kyndt J.A."/>
        </authorList>
    </citation>
    <scope>NUCLEOTIDE SEQUENCE [LARGE SCALE GENOMIC DNA]</scope>
    <source>
        <strain evidence="9">DSM 18266</strain>
    </source>
</reference>
<evidence type="ECO:0000256" key="2">
    <source>
        <dbReference type="ARBA" id="ARBA00022448"/>
    </source>
</evidence>
<proteinExistence type="inferred from homology"/>
<keyword evidence="3 6" id="KW-0812">Transmembrane</keyword>
<feature type="transmembrane region" description="Helical" evidence="7">
    <location>
        <begin position="457"/>
        <end position="477"/>
    </location>
</feature>
<dbReference type="SUPFAM" id="SSF161070">
    <property type="entry name" value="SNF-like"/>
    <property type="match status" value="1"/>
</dbReference>
<evidence type="ECO:0000256" key="7">
    <source>
        <dbReference type="SAM" id="Phobius"/>
    </source>
</evidence>
<dbReference type="PROSITE" id="PS00610">
    <property type="entry name" value="NA_NEUROTRAN_SYMP_1"/>
    <property type="match status" value="1"/>
</dbReference>
<evidence type="ECO:0000256" key="3">
    <source>
        <dbReference type="ARBA" id="ARBA00022692"/>
    </source>
</evidence>
<dbReference type="GO" id="GO:0016020">
    <property type="term" value="C:membrane"/>
    <property type="evidence" value="ECO:0007669"/>
    <property type="project" value="UniProtKB-SubCell"/>
</dbReference>
<dbReference type="AlphaFoldDB" id="A0A6P1DXG5"/>
<dbReference type="PANTHER" id="PTHR42948">
    <property type="entry name" value="TRANSPORTER"/>
    <property type="match status" value="1"/>
</dbReference>
<dbReference type="EMBL" id="JAAIJR010000054">
    <property type="protein sequence ID" value="NEX21416.1"/>
    <property type="molecule type" value="Genomic_DNA"/>
</dbReference>
<feature type="transmembrane region" description="Helical" evidence="7">
    <location>
        <begin position="97"/>
        <end position="119"/>
    </location>
</feature>
<dbReference type="Proteomes" id="UP000471640">
    <property type="component" value="Unassembled WGS sequence"/>
</dbReference>
<sequence>MTRGADLMTEKRSSIHGQWSSRFIFILAAVGSAVGLGNIWKFPYITGENGGGAFVLVYLVCIALIGVPIMIAEILLGRRGRQSPINTMRSLVQDEQAHPAWSLLGWGGVITGFLILSYYSVIAGWALAYVFRAASGAFNGATAETIAAQFDGFLSAPLSVLAWHSIFMVMTMVVVARGVRGGLEKAVTFLMPALFVLLLVLVGYAMSLGAFSEGLDFLFSPNFEKVFYHCEVTAAGVEQCRFTGEPMLVALGHAFFTLSLGMGAIMVYGSYMPANASIARATFAIVAADTAVALLAGMAIFPIVFSNGLEAAAGPGLIFQTLPIAFGAMPGGQFFGTLFFLLLVFAAWSSAISLIEPAVAWLVENHGMKRVSAAVLMGVLAWILGIGTVLSFNLLSGEEFQLFGKTIFDLLDYLTANILLPLGGLFIALFAGWIMSRSASMDELRMRDGMGYKTWSLLVRYISPLLVAIVFFNAIGII</sequence>
<keyword evidence="9" id="KW-1185">Reference proteome</keyword>
<protein>
    <recommendedName>
        <fullName evidence="6">Transporter</fullName>
    </recommendedName>
</protein>
<keyword evidence="2 6" id="KW-0813">Transport</keyword>
<dbReference type="InterPro" id="IPR047218">
    <property type="entry name" value="YocR/YhdH-like"/>
</dbReference>
<accession>A0A6P1DXG5</accession>
<dbReference type="PROSITE" id="PS50267">
    <property type="entry name" value="NA_NEUROTRAN_SYMP_3"/>
    <property type="match status" value="1"/>
</dbReference>
<feature type="transmembrane region" description="Helical" evidence="7">
    <location>
        <begin position="414"/>
        <end position="436"/>
    </location>
</feature>